<name>A0ABQ8XIZ2_9EUKA</name>
<evidence type="ECO:0000313" key="3">
    <source>
        <dbReference type="Proteomes" id="UP001150062"/>
    </source>
</evidence>
<dbReference type="Gene3D" id="2.60.40.10">
    <property type="entry name" value="Immunoglobulins"/>
    <property type="match status" value="1"/>
</dbReference>
<reference evidence="2" key="1">
    <citation type="submission" date="2022-08" db="EMBL/GenBank/DDBJ databases">
        <title>Novel sulfate-reducing endosymbionts in the free-living metamonad Anaeramoeba.</title>
        <authorList>
            <person name="Jerlstrom-Hultqvist J."/>
            <person name="Cepicka I."/>
            <person name="Gallot-Lavallee L."/>
            <person name="Salas-Leiva D."/>
            <person name="Curtis B.A."/>
            <person name="Zahonova K."/>
            <person name="Pipaliya S."/>
            <person name="Dacks J."/>
            <person name="Roger A.J."/>
        </authorList>
    </citation>
    <scope>NUCLEOTIDE SEQUENCE</scope>
    <source>
        <strain evidence="2">Schooner1</strain>
    </source>
</reference>
<keyword evidence="1" id="KW-0472">Membrane</keyword>
<dbReference type="SUPFAM" id="SSF49313">
    <property type="entry name" value="Cadherin-like"/>
    <property type="match status" value="1"/>
</dbReference>
<comment type="caution">
    <text evidence="2">The sequence shown here is derived from an EMBL/GenBank/DDBJ whole genome shotgun (WGS) entry which is preliminary data.</text>
</comment>
<dbReference type="Proteomes" id="UP001150062">
    <property type="component" value="Unassembled WGS sequence"/>
</dbReference>
<keyword evidence="1" id="KW-1133">Transmembrane helix</keyword>
<evidence type="ECO:0000313" key="2">
    <source>
        <dbReference type="EMBL" id="KAJ6231992.1"/>
    </source>
</evidence>
<accession>A0ABQ8XIZ2</accession>
<proteinExistence type="predicted"/>
<dbReference type="InterPro" id="IPR015919">
    <property type="entry name" value="Cadherin-like_sf"/>
</dbReference>
<organism evidence="2 3">
    <name type="scientific">Anaeramoeba flamelloides</name>
    <dbReference type="NCBI Taxonomy" id="1746091"/>
    <lineage>
        <taxon>Eukaryota</taxon>
        <taxon>Metamonada</taxon>
        <taxon>Anaeramoebidae</taxon>
        <taxon>Anaeramoeba</taxon>
    </lineage>
</organism>
<dbReference type="EMBL" id="JAOAOG010000296">
    <property type="protein sequence ID" value="KAJ6231992.1"/>
    <property type="molecule type" value="Genomic_DNA"/>
</dbReference>
<keyword evidence="1" id="KW-0812">Transmembrane</keyword>
<dbReference type="InterPro" id="IPR013783">
    <property type="entry name" value="Ig-like_fold"/>
</dbReference>
<gene>
    <name evidence="2" type="ORF">M0813_05357</name>
</gene>
<sequence length="650" mass="73918">MLYSKLDQNNFKKENQVKISKHKLQFISIYYNIDFLLDNNNPNGDKQRTKESDIQEECETPIKIGSTIKLNNKTNQFTERTSVDYLYDDLYITAWDGYIGSENAVLGQIVRIKDADKKTKIIEKVGDEVVLSDKDKYISGGKVVSLEGEFFLAFWQENFSEQDIDYLHGQLYKVSSTNGYQIEKVGEKIKLSDDTEFSSSEACVCCVSDKEFVVGWQSPKRDGSGEGIYSRIFQFNKEENEIIGSEDVLQVNNHTTNDQRNCYCSKMNNENKYVIVWESNTQDSSGYGIYGQVFSFDNLDVKKIDKEFQVNTITYGDQHNPVVVNVNNDNGFIVGWSSVNYSADGLTNLYSQTFKMDENSNLVEKVGKQNPVYDRNEDGAIQGQQLNLHMASSLLNNKVVFGFLIKHDFNTIYLQNFNVPNDGQPEKMGNALKCGGDKESSVEFPALARNEDSQFIVSYHQHNASESSVPILMKAYDIMNQAPYLNNAIKDDSLSYGKEKTISIEKSTFLDPEDSEIDYTMTLSNGDKLPSWCEFNPDTLEFKLSPDKSIEFDSKNDTSKVFIFTLTATDPCENSASSDFKYTINFNEDKGLSKGAKIAIGVLVPLFVIILVILIVILYRKKKKKKETRETKVKEIFEMNSIDEIEETLL</sequence>
<keyword evidence="3" id="KW-1185">Reference proteome</keyword>
<evidence type="ECO:0000256" key="1">
    <source>
        <dbReference type="SAM" id="Phobius"/>
    </source>
</evidence>
<feature type="transmembrane region" description="Helical" evidence="1">
    <location>
        <begin position="598"/>
        <end position="619"/>
    </location>
</feature>
<protein>
    <submittedName>
        <fullName evidence="2">Uncharacterized protein</fullName>
    </submittedName>
</protein>